<name>A0A089QLG3_9LACO</name>
<dbReference type="KEGG" id="lsj:LSJ_3145c"/>
<proteinExistence type="predicted"/>
<protein>
    <submittedName>
        <fullName evidence="2">Phage-assoicated protein, putative structural protein</fullName>
    </submittedName>
</protein>
<dbReference type="Proteomes" id="UP000029488">
    <property type="component" value="Plasmid pMP1046B"/>
</dbReference>
<geneLocation type="plasmid" evidence="2 3">
    <name>pMP1046B</name>
</geneLocation>
<dbReference type="RefSeq" id="WP_237752319.1">
    <property type="nucleotide sequence ID" value="NZ_CP007648.1"/>
</dbReference>
<evidence type="ECO:0000256" key="1">
    <source>
        <dbReference type="SAM" id="MobiDB-lite"/>
    </source>
</evidence>
<organism evidence="2 3">
    <name type="scientific">Ligilactobacillus salivarius</name>
    <dbReference type="NCBI Taxonomy" id="1624"/>
    <lineage>
        <taxon>Bacteria</taxon>
        <taxon>Bacillati</taxon>
        <taxon>Bacillota</taxon>
        <taxon>Bacilli</taxon>
        <taxon>Lactobacillales</taxon>
        <taxon>Lactobacillaceae</taxon>
        <taxon>Ligilactobacillus</taxon>
    </lineage>
</organism>
<dbReference type="AlphaFoldDB" id="A0A089QLG3"/>
<dbReference type="EMBL" id="CP007648">
    <property type="protein sequence ID" value="AIR11761.1"/>
    <property type="molecule type" value="Genomic_DNA"/>
</dbReference>
<feature type="region of interest" description="Disordered" evidence="1">
    <location>
        <begin position="1"/>
        <end position="31"/>
    </location>
</feature>
<feature type="compositionally biased region" description="Acidic residues" evidence="1">
    <location>
        <begin position="19"/>
        <end position="28"/>
    </location>
</feature>
<accession>A0A089QLG3</accession>
<gene>
    <name evidence="2" type="ORF">LSJ_3145c</name>
</gene>
<reference evidence="2 3" key="1">
    <citation type="journal article" date="2014" name="BMC Genomics">
        <title>Unusual genome complexity in Lactobacillus salivarius JCM1046.</title>
        <authorList>
            <person name="Raftis E.J."/>
            <person name="Forde B.M."/>
            <person name="Claesson M.J."/>
            <person name="O'Toole P.W."/>
        </authorList>
    </citation>
    <scope>NUCLEOTIDE SEQUENCE [LARGE SCALE GENOMIC DNA]</scope>
    <source>
        <strain evidence="2 3">JCM1046</strain>
        <plasmid evidence="2 3">pMP1046B</plasmid>
    </source>
</reference>
<sequence>MDNEEEKVVEEQPTTNEEVTTDENETVVEEEKPHTSFEEIFKLFLNSIDSYEIAAIAKNDDGELDEVLQGFLSNALGGFVNYIAKDLLDVDYEKGQFNVELTRYEEIMLAKAMKLEWVRNKKYSEELMVKAIGDRDYAAQQGYKYLEQLQSMEDKLNKEIQIMVQRVEFGNPEVLGEMA</sequence>
<evidence type="ECO:0000313" key="3">
    <source>
        <dbReference type="Proteomes" id="UP000029488"/>
    </source>
</evidence>
<evidence type="ECO:0000313" key="2">
    <source>
        <dbReference type="EMBL" id="AIR11761.1"/>
    </source>
</evidence>
<keyword evidence="2" id="KW-0614">Plasmid</keyword>